<evidence type="ECO:0000313" key="3">
    <source>
        <dbReference type="EMBL" id="CAG5087629.1"/>
    </source>
</evidence>
<keyword evidence="2" id="KW-1133">Transmembrane helix</keyword>
<feature type="transmembrane region" description="Helical" evidence="2">
    <location>
        <begin position="51"/>
        <end position="73"/>
    </location>
</feature>
<accession>A0A916JQF2</accession>
<keyword evidence="4" id="KW-1185">Reference proteome</keyword>
<feature type="region of interest" description="Disordered" evidence="1">
    <location>
        <begin position="1"/>
        <end position="22"/>
    </location>
</feature>
<name>A0A916JQF2_9FLAO</name>
<dbReference type="EMBL" id="OU015584">
    <property type="protein sequence ID" value="CAG5087629.1"/>
    <property type="molecule type" value="Genomic_DNA"/>
</dbReference>
<evidence type="ECO:0000256" key="1">
    <source>
        <dbReference type="SAM" id="MobiDB-lite"/>
    </source>
</evidence>
<dbReference type="KEGG" id="ptan:CRYO30217_03531"/>
<evidence type="ECO:0000256" key="2">
    <source>
        <dbReference type="SAM" id="Phobius"/>
    </source>
</evidence>
<dbReference type="Proteomes" id="UP000683507">
    <property type="component" value="Chromosome"/>
</dbReference>
<keyword evidence="2" id="KW-0812">Transmembrane</keyword>
<organism evidence="3 4">
    <name type="scientific">Parvicella tangerina</name>
    <dbReference type="NCBI Taxonomy" id="2829795"/>
    <lineage>
        <taxon>Bacteria</taxon>
        <taxon>Pseudomonadati</taxon>
        <taxon>Bacteroidota</taxon>
        <taxon>Flavobacteriia</taxon>
        <taxon>Flavobacteriales</taxon>
        <taxon>Parvicellaceae</taxon>
        <taxon>Parvicella</taxon>
    </lineage>
</organism>
<protein>
    <submittedName>
        <fullName evidence="3">Uncharacterized protein</fullName>
    </submittedName>
</protein>
<evidence type="ECO:0000313" key="4">
    <source>
        <dbReference type="Proteomes" id="UP000683507"/>
    </source>
</evidence>
<proteinExistence type="predicted"/>
<sequence>METQNQHNNSFEKDNSIPKQNNFKIPEGYFEKLASQMEEELEIKNESPKKGVLRILAINISIAAAVVLGVFLFNPQKSIRLEEEVANIVIDVQDDDAIYVEEYMLAMVESTEEWQPLESFEIEVSLVSEEEVEAVDMPVVEEVTADDITDFFEDEDYYEL</sequence>
<reference evidence="3" key="1">
    <citation type="submission" date="2021-04" db="EMBL/GenBank/DDBJ databases">
        <authorList>
            <person name="Rodrigo-Torres L."/>
            <person name="Arahal R. D."/>
            <person name="Lucena T."/>
        </authorList>
    </citation>
    <scope>NUCLEOTIDE SEQUENCE</scope>
    <source>
        <strain evidence="3">AS29M-1</strain>
    </source>
</reference>
<dbReference type="RefSeq" id="WP_258543703.1">
    <property type="nucleotide sequence ID" value="NZ_OU015584.1"/>
</dbReference>
<keyword evidence="2" id="KW-0472">Membrane</keyword>
<gene>
    <name evidence="3" type="ORF">CRYO30217_03531</name>
</gene>
<dbReference type="AlphaFoldDB" id="A0A916JQF2"/>